<evidence type="ECO:0000256" key="5">
    <source>
        <dbReference type="ARBA" id="ARBA00022737"/>
    </source>
</evidence>
<gene>
    <name evidence="10" type="ORF">N7472_008236</name>
</gene>
<dbReference type="PROSITE" id="PS51873">
    <property type="entry name" value="TRIAD"/>
    <property type="match status" value="1"/>
</dbReference>
<dbReference type="InterPro" id="IPR044066">
    <property type="entry name" value="TRIAD_supradom"/>
</dbReference>
<evidence type="ECO:0000256" key="7">
    <source>
        <dbReference type="ARBA" id="ARBA00022786"/>
    </source>
</evidence>
<dbReference type="EMBL" id="JAPQKP010000005">
    <property type="protein sequence ID" value="KAJ5189222.1"/>
    <property type="molecule type" value="Genomic_DNA"/>
</dbReference>
<evidence type="ECO:0000256" key="4">
    <source>
        <dbReference type="ARBA" id="ARBA00022723"/>
    </source>
</evidence>
<protein>
    <recommendedName>
        <fullName evidence="2">RBR-type E3 ubiquitin transferase</fullName>
        <ecNumber evidence="2">2.3.2.31</ecNumber>
    </recommendedName>
</protein>
<reference evidence="10" key="1">
    <citation type="submission" date="2022-11" db="EMBL/GenBank/DDBJ databases">
        <authorList>
            <person name="Petersen C."/>
        </authorList>
    </citation>
    <scope>NUCLEOTIDE SEQUENCE</scope>
    <source>
        <strain evidence="10">IBT 16849</strain>
    </source>
</reference>
<name>A0A9W9J3Y5_9EURO</name>
<dbReference type="GO" id="GO:0008270">
    <property type="term" value="F:zinc ion binding"/>
    <property type="evidence" value="ECO:0007669"/>
    <property type="project" value="UniProtKB-KW"/>
</dbReference>
<evidence type="ECO:0000256" key="2">
    <source>
        <dbReference type="ARBA" id="ARBA00012251"/>
    </source>
</evidence>
<evidence type="ECO:0000256" key="6">
    <source>
        <dbReference type="ARBA" id="ARBA00022771"/>
    </source>
</evidence>
<dbReference type="EC" id="2.3.2.31" evidence="2"/>
<dbReference type="InterPro" id="IPR031127">
    <property type="entry name" value="E3_UB_ligase_RBR"/>
</dbReference>
<keyword evidence="5" id="KW-0677">Repeat</keyword>
<keyword evidence="3" id="KW-0808">Transferase</keyword>
<dbReference type="Proteomes" id="UP001150879">
    <property type="component" value="Unassembled WGS sequence"/>
</dbReference>
<dbReference type="Pfam" id="PF01485">
    <property type="entry name" value="IBR"/>
    <property type="match status" value="1"/>
</dbReference>
<dbReference type="OrthoDB" id="9977870at2759"/>
<reference evidence="10" key="2">
    <citation type="journal article" date="2023" name="IMA Fungus">
        <title>Comparative genomic study of the Penicillium genus elucidates a diverse pangenome and 15 lateral gene transfer events.</title>
        <authorList>
            <person name="Petersen C."/>
            <person name="Sorensen T."/>
            <person name="Nielsen M.R."/>
            <person name="Sondergaard T.E."/>
            <person name="Sorensen J.L."/>
            <person name="Fitzpatrick D.A."/>
            <person name="Frisvad J.C."/>
            <person name="Nielsen K.L."/>
        </authorList>
    </citation>
    <scope>NUCLEOTIDE SEQUENCE</scope>
    <source>
        <strain evidence="10">IBT 16849</strain>
    </source>
</reference>
<evidence type="ECO:0000259" key="9">
    <source>
        <dbReference type="PROSITE" id="PS51873"/>
    </source>
</evidence>
<keyword evidence="8" id="KW-0862">Zinc</keyword>
<organism evidence="10 11">
    <name type="scientific">Penicillium cf. griseofulvum</name>
    <dbReference type="NCBI Taxonomy" id="2972120"/>
    <lineage>
        <taxon>Eukaryota</taxon>
        <taxon>Fungi</taxon>
        <taxon>Dikarya</taxon>
        <taxon>Ascomycota</taxon>
        <taxon>Pezizomycotina</taxon>
        <taxon>Eurotiomycetes</taxon>
        <taxon>Eurotiomycetidae</taxon>
        <taxon>Eurotiales</taxon>
        <taxon>Aspergillaceae</taxon>
        <taxon>Penicillium</taxon>
    </lineage>
</organism>
<sequence>MANIVGLPNTILLHSASASRILSMIPMDHMDCDMNSGQNENTNRALVQLGKLKIETGGGRAILRNSRGTPMSMGKHIIFDNSDEDLLESSNDVAESEEKANTSHECVSCMEEYPVSDIIQTECVHNYCRECIVRLFENSLANESLFPPRCCHLPIHASIAIEDMIGIEMTKRYKERKTEVSDSDRTYCSSSTCARYILPQNIRRGVGICEFCTVRTCTDCKREVHRGGCIYVNDSNAHDEKINDDLLEQLAKKNKWQRCPKCSRIIQLSAGCWHIR</sequence>
<dbReference type="InterPro" id="IPR002867">
    <property type="entry name" value="IBR_dom"/>
</dbReference>
<dbReference type="PANTHER" id="PTHR11685">
    <property type="entry name" value="RBR FAMILY RING FINGER AND IBR DOMAIN-CONTAINING"/>
    <property type="match status" value="1"/>
</dbReference>
<dbReference type="GO" id="GO:0016567">
    <property type="term" value="P:protein ubiquitination"/>
    <property type="evidence" value="ECO:0007669"/>
    <property type="project" value="InterPro"/>
</dbReference>
<evidence type="ECO:0000256" key="8">
    <source>
        <dbReference type="ARBA" id="ARBA00022833"/>
    </source>
</evidence>
<dbReference type="GO" id="GO:0061630">
    <property type="term" value="F:ubiquitin protein ligase activity"/>
    <property type="evidence" value="ECO:0007669"/>
    <property type="project" value="UniProtKB-EC"/>
</dbReference>
<feature type="domain" description="RING-type" evidence="9">
    <location>
        <begin position="102"/>
        <end position="276"/>
    </location>
</feature>
<proteinExistence type="predicted"/>
<dbReference type="SUPFAM" id="SSF57850">
    <property type="entry name" value="RING/U-box"/>
    <property type="match status" value="2"/>
</dbReference>
<evidence type="ECO:0000256" key="3">
    <source>
        <dbReference type="ARBA" id="ARBA00022679"/>
    </source>
</evidence>
<keyword evidence="6" id="KW-0863">Zinc-finger</keyword>
<dbReference type="Gene3D" id="3.30.40.10">
    <property type="entry name" value="Zinc/RING finger domain, C3HC4 (zinc finger)"/>
    <property type="match status" value="1"/>
</dbReference>
<comment type="caution">
    <text evidence="10">The sequence shown here is derived from an EMBL/GenBank/DDBJ whole genome shotgun (WGS) entry which is preliminary data.</text>
</comment>
<dbReference type="InterPro" id="IPR013083">
    <property type="entry name" value="Znf_RING/FYVE/PHD"/>
</dbReference>
<keyword evidence="11" id="KW-1185">Reference proteome</keyword>
<comment type="catalytic activity">
    <reaction evidence="1">
        <text>[E2 ubiquitin-conjugating enzyme]-S-ubiquitinyl-L-cysteine + [acceptor protein]-L-lysine = [E2 ubiquitin-conjugating enzyme]-L-cysteine + [acceptor protein]-N(6)-ubiquitinyl-L-lysine.</text>
        <dbReference type="EC" id="2.3.2.31"/>
    </reaction>
</comment>
<dbReference type="AlphaFoldDB" id="A0A9W9J3Y5"/>
<keyword evidence="7" id="KW-0833">Ubl conjugation pathway</keyword>
<evidence type="ECO:0000313" key="10">
    <source>
        <dbReference type="EMBL" id="KAJ5189222.1"/>
    </source>
</evidence>
<evidence type="ECO:0000256" key="1">
    <source>
        <dbReference type="ARBA" id="ARBA00001798"/>
    </source>
</evidence>
<keyword evidence="4" id="KW-0479">Metal-binding</keyword>
<dbReference type="InterPro" id="IPR017907">
    <property type="entry name" value="Znf_RING_CS"/>
</dbReference>
<evidence type="ECO:0000313" key="11">
    <source>
        <dbReference type="Proteomes" id="UP001150879"/>
    </source>
</evidence>
<dbReference type="CDD" id="cd20335">
    <property type="entry name" value="BRcat_RBR"/>
    <property type="match status" value="1"/>
</dbReference>
<accession>A0A9W9J3Y5</accession>
<dbReference type="PROSITE" id="PS00518">
    <property type="entry name" value="ZF_RING_1"/>
    <property type="match status" value="1"/>
</dbReference>